<dbReference type="GO" id="GO:0003747">
    <property type="term" value="F:translation release factor activity"/>
    <property type="evidence" value="ECO:0007669"/>
    <property type="project" value="InterPro"/>
</dbReference>
<sequence length="138" mass="15911">MAISQLKIRDDFVIDGRELEWRFSTSSGPGGQHANRAQTRAEVSWDITASKAGTTEQRTRLIDSVGERITIRVDEHRSQKRNRDEALHRLSAKVREGLHVQRSRKGTRPSRSAKRKRTDAKTQRGRLKQQRQRPSLDD</sequence>
<dbReference type="PANTHER" id="PTHR47814:SF1">
    <property type="entry name" value="PEPTIDYL-TRNA HYDROLASE ARFB"/>
    <property type="match status" value="1"/>
</dbReference>
<protein>
    <recommendedName>
        <fullName evidence="3">Prokaryotic-type class I peptide chain release factors domain-containing protein</fullName>
    </recommendedName>
</protein>
<accession>A0A381S402</accession>
<dbReference type="NCBIfam" id="NF006718">
    <property type="entry name" value="PRK09256.1"/>
    <property type="match status" value="1"/>
</dbReference>
<dbReference type="GO" id="GO:0004045">
    <property type="term" value="F:peptidyl-tRNA hydrolase activity"/>
    <property type="evidence" value="ECO:0007669"/>
    <property type="project" value="TreeGrafter"/>
</dbReference>
<evidence type="ECO:0000256" key="1">
    <source>
        <dbReference type="ARBA" id="ARBA00010835"/>
    </source>
</evidence>
<feature type="region of interest" description="Disordered" evidence="2">
    <location>
        <begin position="73"/>
        <end position="138"/>
    </location>
</feature>
<dbReference type="GO" id="GO:0043022">
    <property type="term" value="F:ribosome binding"/>
    <property type="evidence" value="ECO:0007669"/>
    <property type="project" value="TreeGrafter"/>
</dbReference>
<dbReference type="PANTHER" id="PTHR47814">
    <property type="entry name" value="PEPTIDYL-TRNA HYDROLASE ARFB"/>
    <property type="match status" value="1"/>
</dbReference>
<evidence type="ECO:0000313" key="4">
    <source>
        <dbReference type="EMBL" id="SUZ96957.1"/>
    </source>
</evidence>
<feature type="domain" description="Prokaryotic-type class I peptide chain release factors" evidence="3">
    <location>
        <begin position="12"/>
        <end position="131"/>
    </location>
</feature>
<evidence type="ECO:0000256" key="2">
    <source>
        <dbReference type="SAM" id="MobiDB-lite"/>
    </source>
</evidence>
<evidence type="ECO:0000259" key="3">
    <source>
        <dbReference type="Pfam" id="PF00472"/>
    </source>
</evidence>
<dbReference type="GO" id="GO:0072344">
    <property type="term" value="P:rescue of stalled ribosome"/>
    <property type="evidence" value="ECO:0007669"/>
    <property type="project" value="TreeGrafter"/>
</dbReference>
<dbReference type="Pfam" id="PF00472">
    <property type="entry name" value="RF-1"/>
    <property type="match status" value="1"/>
</dbReference>
<dbReference type="InterPro" id="IPR045853">
    <property type="entry name" value="Pep_chain_release_fac_I_sf"/>
</dbReference>
<dbReference type="SUPFAM" id="SSF75620">
    <property type="entry name" value="Release factor"/>
    <property type="match status" value="1"/>
</dbReference>
<dbReference type="AlphaFoldDB" id="A0A381S402"/>
<dbReference type="Gene3D" id="3.30.160.20">
    <property type="match status" value="1"/>
</dbReference>
<name>A0A381S402_9ZZZZ</name>
<comment type="similarity">
    <text evidence="1">Belongs to the prokaryotic/mitochondrial release factor family.</text>
</comment>
<reference evidence="4" key="1">
    <citation type="submission" date="2018-05" db="EMBL/GenBank/DDBJ databases">
        <authorList>
            <person name="Lanie J.A."/>
            <person name="Ng W.-L."/>
            <person name="Kazmierczak K.M."/>
            <person name="Andrzejewski T.M."/>
            <person name="Davidsen T.M."/>
            <person name="Wayne K.J."/>
            <person name="Tettelin H."/>
            <person name="Glass J.I."/>
            <person name="Rusch D."/>
            <person name="Podicherti R."/>
            <person name="Tsui H.-C.T."/>
            <person name="Winkler M.E."/>
        </authorList>
    </citation>
    <scope>NUCLEOTIDE SEQUENCE</scope>
</reference>
<dbReference type="EMBL" id="UINC01002464">
    <property type="protein sequence ID" value="SUZ96957.1"/>
    <property type="molecule type" value="Genomic_DNA"/>
</dbReference>
<feature type="compositionally biased region" description="Basic and acidic residues" evidence="2">
    <location>
        <begin position="73"/>
        <end position="99"/>
    </location>
</feature>
<feature type="compositionally biased region" description="Basic residues" evidence="2">
    <location>
        <begin position="101"/>
        <end position="131"/>
    </location>
</feature>
<proteinExistence type="inferred from homology"/>
<gene>
    <name evidence="4" type="ORF">METZ01_LOCUS49811</name>
</gene>
<organism evidence="4">
    <name type="scientific">marine metagenome</name>
    <dbReference type="NCBI Taxonomy" id="408172"/>
    <lineage>
        <taxon>unclassified sequences</taxon>
        <taxon>metagenomes</taxon>
        <taxon>ecological metagenomes</taxon>
    </lineage>
</organism>
<dbReference type="InterPro" id="IPR000352">
    <property type="entry name" value="Pep_chain_release_fac_I"/>
</dbReference>